<organism evidence="2 3">
    <name type="scientific">Algoriphagus oliviformis</name>
    <dbReference type="NCBI Taxonomy" id="2811231"/>
    <lineage>
        <taxon>Bacteria</taxon>
        <taxon>Pseudomonadati</taxon>
        <taxon>Bacteroidota</taxon>
        <taxon>Cytophagia</taxon>
        <taxon>Cytophagales</taxon>
        <taxon>Cyclobacteriaceae</taxon>
        <taxon>Algoriphagus</taxon>
    </lineage>
</organism>
<dbReference type="EMBL" id="JAFKCT010000013">
    <property type="protein sequence ID" value="MBN7813447.1"/>
    <property type="molecule type" value="Genomic_DNA"/>
</dbReference>
<reference evidence="2 3" key="1">
    <citation type="submission" date="2021-03" db="EMBL/GenBank/DDBJ databases">
        <title>novel species isolated from a fishpond in China.</title>
        <authorList>
            <person name="Lu H."/>
            <person name="Cai Z."/>
        </authorList>
    </citation>
    <scope>NUCLEOTIDE SEQUENCE [LARGE SCALE GENOMIC DNA]</scope>
    <source>
        <strain evidence="2 3">H41</strain>
    </source>
</reference>
<keyword evidence="1" id="KW-0472">Membrane</keyword>
<feature type="transmembrane region" description="Helical" evidence="1">
    <location>
        <begin position="209"/>
        <end position="225"/>
    </location>
</feature>
<feature type="transmembrane region" description="Helical" evidence="1">
    <location>
        <begin position="501"/>
        <end position="520"/>
    </location>
</feature>
<protein>
    <recommendedName>
        <fullName evidence="4">O-Antigen ligase</fullName>
    </recommendedName>
</protein>
<feature type="transmembrane region" description="Helical" evidence="1">
    <location>
        <begin position="71"/>
        <end position="89"/>
    </location>
</feature>
<keyword evidence="1" id="KW-0812">Transmembrane</keyword>
<feature type="transmembrane region" description="Helical" evidence="1">
    <location>
        <begin position="261"/>
        <end position="285"/>
    </location>
</feature>
<evidence type="ECO:0000313" key="2">
    <source>
        <dbReference type="EMBL" id="MBN7813447.1"/>
    </source>
</evidence>
<dbReference type="Proteomes" id="UP000664317">
    <property type="component" value="Unassembled WGS sequence"/>
</dbReference>
<feature type="transmembrane region" description="Helical" evidence="1">
    <location>
        <begin position="143"/>
        <end position="161"/>
    </location>
</feature>
<gene>
    <name evidence="2" type="ORF">J0A68_21000</name>
</gene>
<dbReference type="RefSeq" id="WP_206580222.1">
    <property type="nucleotide sequence ID" value="NZ_JAFKCT010000013.1"/>
</dbReference>
<sequence length="526" mass="61040">MSSLSSKISESNLFSQLRLWTGVVLFISISLELILFPSFENFLGCLMTFIVYWIFLFFLRRGVILNNPFSFLVYSSFFLARFIPLPATLLEGKPITYGFEAPYDTFLFETLMFVVCSVAFYFSTHIRFSNNTILQKLLLKMGFFHASPTILWLMGFVGVLVRIQQLIVAGDVEFGDVNNKFLAGMIYFQYAPILLLFPSLSRIVYKKKNLVLFYLAAIFIISFATNSRQAMIFPIFTIFLLFFLTLVKDNLSVFHYIKPQYVILIFISCFFLLNLVSDISLAMLANRGLRDDISRLELFSKTIETLQDDQVMNSLRQVSILDKGDMSSYYQGWDENYLDNFMLNRFGNLRVSDQVLYYANEIGYANSKMLDSFSDKFVAIFPTPLANLFDDEIDKNQLDYSPGDMIYQLGSRSTRFVLGTHRVSSLVGDGLATFGFLCFPLFFFLLFFSFKLLDNLVYFKDGDVFFSILSLIIVFDLFGVFRNSIGSINLFFFLFRGFWQYLVTYFVVYKICWFCSKVFFSSKMYN</sequence>
<proteinExistence type="predicted"/>
<evidence type="ECO:0000313" key="3">
    <source>
        <dbReference type="Proteomes" id="UP000664317"/>
    </source>
</evidence>
<feature type="transmembrane region" description="Helical" evidence="1">
    <location>
        <begin position="41"/>
        <end position="59"/>
    </location>
</feature>
<evidence type="ECO:0000256" key="1">
    <source>
        <dbReference type="SAM" id="Phobius"/>
    </source>
</evidence>
<name>A0ABS3C8M8_9BACT</name>
<feature type="transmembrane region" description="Helical" evidence="1">
    <location>
        <begin position="181"/>
        <end position="197"/>
    </location>
</feature>
<accession>A0ABS3C8M8</accession>
<keyword evidence="3" id="KW-1185">Reference proteome</keyword>
<feature type="transmembrane region" description="Helical" evidence="1">
    <location>
        <begin position="431"/>
        <end position="450"/>
    </location>
</feature>
<feature type="transmembrane region" description="Helical" evidence="1">
    <location>
        <begin position="231"/>
        <end position="249"/>
    </location>
</feature>
<comment type="caution">
    <text evidence="2">The sequence shown here is derived from an EMBL/GenBank/DDBJ whole genome shotgun (WGS) entry which is preliminary data.</text>
</comment>
<feature type="transmembrane region" description="Helical" evidence="1">
    <location>
        <begin position="101"/>
        <end position="122"/>
    </location>
</feature>
<evidence type="ECO:0008006" key="4">
    <source>
        <dbReference type="Google" id="ProtNLM"/>
    </source>
</evidence>
<feature type="transmembrane region" description="Helical" evidence="1">
    <location>
        <begin position="462"/>
        <end position="481"/>
    </location>
</feature>
<keyword evidence="1" id="KW-1133">Transmembrane helix</keyword>